<dbReference type="InterPro" id="IPR011060">
    <property type="entry name" value="RibuloseP-bd_barrel"/>
</dbReference>
<dbReference type="EC" id="4.2.1.20" evidence="8"/>
<keyword evidence="3 8" id="KW-0028">Amino-acid biosynthesis</keyword>
<keyword evidence="4 8" id="KW-0822">Tryptophan biosynthesis</keyword>
<gene>
    <name evidence="8" type="primary">trpA</name>
    <name evidence="10" type="ORF">H8700_04785</name>
</gene>
<accession>A0ABR7MTA4</accession>
<dbReference type="InterPro" id="IPR018204">
    <property type="entry name" value="Trp_synthase_alpha_AS"/>
</dbReference>
<dbReference type="PROSITE" id="PS00167">
    <property type="entry name" value="TRP_SYNTHASE_ALPHA"/>
    <property type="match status" value="1"/>
</dbReference>
<organism evidence="10 11">
    <name type="scientific">Jutongia hominis</name>
    <dbReference type="NCBI Taxonomy" id="2763664"/>
    <lineage>
        <taxon>Bacteria</taxon>
        <taxon>Bacillati</taxon>
        <taxon>Bacillota</taxon>
        <taxon>Clostridia</taxon>
        <taxon>Lachnospirales</taxon>
        <taxon>Lachnospiraceae</taxon>
        <taxon>Jutongia</taxon>
    </lineage>
</organism>
<name>A0ABR7MTA4_9FIRM</name>
<evidence type="ECO:0000256" key="6">
    <source>
        <dbReference type="ARBA" id="ARBA00023239"/>
    </source>
</evidence>
<dbReference type="HAMAP" id="MF_00131">
    <property type="entry name" value="Trp_synth_alpha"/>
    <property type="match status" value="1"/>
</dbReference>
<comment type="catalytic activity">
    <reaction evidence="7 8">
        <text>(1S,2R)-1-C-(indol-3-yl)glycerol 3-phosphate + L-serine = D-glyceraldehyde 3-phosphate + L-tryptophan + H2O</text>
        <dbReference type="Rhea" id="RHEA:10532"/>
        <dbReference type="ChEBI" id="CHEBI:15377"/>
        <dbReference type="ChEBI" id="CHEBI:33384"/>
        <dbReference type="ChEBI" id="CHEBI:57912"/>
        <dbReference type="ChEBI" id="CHEBI:58866"/>
        <dbReference type="ChEBI" id="CHEBI:59776"/>
        <dbReference type="EC" id="4.2.1.20"/>
    </reaction>
</comment>
<protein>
    <recommendedName>
        <fullName evidence="8">Tryptophan synthase alpha chain</fullName>
        <ecNumber evidence="8">4.2.1.20</ecNumber>
    </recommendedName>
</protein>
<dbReference type="Proteomes" id="UP000637513">
    <property type="component" value="Unassembled WGS sequence"/>
</dbReference>
<feature type="active site" description="Proton acceptor" evidence="8">
    <location>
        <position position="55"/>
    </location>
</feature>
<comment type="subunit">
    <text evidence="2 8">Tetramer of two alpha and two beta chains.</text>
</comment>
<dbReference type="InterPro" id="IPR002028">
    <property type="entry name" value="Trp_synthase_suA"/>
</dbReference>
<evidence type="ECO:0000256" key="4">
    <source>
        <dbReference type="ARBA" id="ARBA00022822"/>
    </source>
</evidence>
<comment type="pathway">
    <text evidence="1 8">Amino-acid biosynthesis; L-tryptophan biosynthesis; L-tryptophan from chorismate: step 5/5.</text>
</comment>
<dbReference type="SUPFAM" id="SSF51366">
    <property type="entry name" value="Ribulose-phoshate binding barrel"/>
    <property type="match status" value="1"/>
</dbReference>
<evidence type="ECO:0000256" key="3">
    <source>
        <dbReference type="ARBA" id="ARBA00022605"/>
    </source>
</evidence>
<dbReference type="RefSeq" id="WP_249303882.1">
    <property type="nucleotide sequence ID" value="NZ_JACRSW010000015.1"/>
</dbReference>
<dbReference type="Gene3D" id="3.20.20.70">
    <property type="entry name" value="Aldolase class I"/>
    <property type="match status" value="1"/>
</dbReference>
<comment type="similarity">
    <text evidence="8 9">Belongs to the TrpA family.</text>
</comment>
<dbReference type="PANTHER" id="PTHR43406:SF1">
    <property type="entry name" value="TRYPTOPHAN SYNTHASE ALPHA CHAIN, CHLOROPLASTIC"/>
    <property type="match status" value="1"/>
</dbReference>
<dbReference type="EMBL" id="JACRSW010000015">
    <property type="protein sequence ID" value="MBC8557021.1"/>
    <property type="molecule type" value="Genomic_DNA"/>
</dbReference>
<sequence>MSRIKNAFDHKKAFIGFLTAGDPTLDKTEEFVMEMVDAGAGLIELGIPFTDPIADGPVIQEANIRALEAGCTTDKIFDMVASLRKKTDVPIVFLGYLNTMFVYGYEKFCKRCQECGVDGLIVPDLPYEEKGELVPIAKAHGVDVITMIAPTSKQRIEMLAKEATGFIYVVSSMGVTGARSEIKTDLAEIVEVIRGVTDTPVAIGFGINTKEQVAKYSAVADGAIVGSAIVKIIAQYGENAGKKLHEYVEEMVSGLQKIMNM</sequence>
<dbReference type="CDD" id="cd04724">
    <property type="entry name" value="Tryptophan_synthase_alpha"/>
    <property type="match status" value="1"/>
</dbReference>
<evidence type="ECO:0000256" key="2">
    <source>
        <dbReference type="ARBA" id="ARBA00011270"/>
    </source>
</evidence>
<evidence type="ECO:0000256" key="5">
    <source>
        <dbReference type="ARBA" id="ARBA00023141"/>
    </source>
</evidence>
<dbReference type="NCBIfam" id="TIGR00262">
    <property type="entry name" value="trpA"/>
    <property type="match status" value="1"/>
</dbReference>
<feature type="active site" description="Proton acceptor" evidence="8">
    <location>
        <position position="44"/>
    </location>
</feature>
<keyword evidence="6 8" id="KW-0456">Lyase</keyword>
<evidence type="ECO:0000256" key="7">
    <source>
        <dbReference type="ARBA" id="ARBA00049047"/>
    </source>
</evidence>
<evidence type="ECO:0000256" key="1">
    <source>
        <dbReference type="ARBA" id="ARBA00004733"/>
    </source>
</evidence>
<comment type="caution">
    <text evidence="10">The sequence shown here is derived from an EMBL/GenBank/DDBJ whole genome shotgun (WGS) entry which is preliminary data.</text>
</comment>
<keyword evidence="11" id="KW-1185">Reference proteome</keyword>
<reference evidence="10 11" key="1">
    <citation type="submission" date="2020-08" db="EMBL/GenBank/DDBJ databases">
        <title>Genome public.</title>
        <authorList>
            <person name="Liu C."/>
            <person name="Sun Q."/>
        </authorList>
    </citation>
    <scope>NUCLEOTIDE SEQUENCE [LARGE SCALE GENOMIC DNA]</scope>
    <source>
        <strain evidence="10 11">BX3</strain>
    </source>
</reference>
<evidence type="ECO:0000313" key="10">
    <source>
        <dbReference type="EMBL" id="MBC8557021.1"/>
    </source>
</evidence>
<proteinExistence type="inferred from homology"/>
<dbReference type="GO" id="GO:0004834">
    <property type="term" value="F:tryptophan synthase activity"/>
    <property type="evidence" value="ECO:0007669"/>
    <property type="project" value="UniProtKB-EC"/>
</dbReference>
<dbReference type="PANTHER" id="PTHR43406">
    <property type="entry name" value="TRYPTOPHAN SYNTHASE, ALPHA CHAIN"/>
    <property type="match status" value="1"/>
</dbReference>
<dbReference type="Pfam" id="PF00290">
    <property type="entry name" value="Trp_syntA"/>
    <property type="match status" value="1"/>
</dbReference>
<evidence type="ECO:0000256" key="8">
    <source>
        <dbReference type="HAMAP-Rule" id="MF_00131"/>
    </source>
</evidence>
<evidence type="ECO:0000313" key="11">
    <source>
        <dbReference type="Proteomes" id="UP000637513"/>
    </source>
</evidence>
<evidence type="ECO:0000256" key="9">
    <source>
        <dbReference type="RuleBase" id="RU003662"/>
    </source>
</evidence>
<comment type="function">
    <text evidence="8">The alpha subunit is responsible for the aldol cleavage of indoleglycerol phosphate to indole and glyceraldehyde 3-phosphate.</text>
</comment>
<dbReference type="InterPro" id="IPR013785">
    <property type="entry name" value="Aldolase_TIM"/>
</dbReference>
<keyword evidence="5 8" id="KW-0057">Aromatic amino acid biosynthesis</keyword>